<reference evidence="2 3" key="1">
    <citation type="submission" date="2023-03" db="EMBL/GenBank/DDBJ databases">
        <title>Complete genome sequences of several Auritidibacter ignavus strains isolated from ear infections.</title>
        <authorList>
            <person name="Baehr T."/>
            <person name="Baumhoegger A.M."/>
        </authorList>
    </citation>
    <scope>NUCLEOTIDE SEQUENCE [LARGE SCALE GENOMIC DNA]</scope>
    <source>
        <strain evidence="2 3">BABAE-6</strain>
    </source>
</reference>
<feature type="region of interest" description="Disordered" evidence="1">
    <location>
        <begin position="1"/>
        <end position="25"/>
    </location>
</feature>
<evidence type="ECO:0000313" key="2">
    <source>
        <dbReference type="EMBL" id="WGH93947.1"/>
    </source>
</evidence>
<sequence>MTENNQHSVALGTTDSTPPARSQGPRQFLARTEEDVLAFVQNTLGFVPQRSCVLISTCESSFRAVLRVDLPALDDPVGEDEFPISTGFFDRVATTLRTDPKADGCFMLLQSEDDTVGDPGPVDRLAGYRRFAANLQEHLRHHQLPAQEVWVLSPHRVWHLDCAHGAECPVQGATLDATENSFLDLSMRADGVDTPRGPNDLVLPFNAQRLAEQLETWPAMDPTQRHQVAEANTPEQIRALYADLQAWDRLLSGETLPQSLESTEWCDLVRGLGEDRYRDMVLNIACFGLEPALAGAIHLGLIPQGYADEFDVIPTATSGTQFSQAFIGASDTVADWTRIQRFEDCARYAMSIYDGPEVLVLGIYLVYIEWVRGRGSIAANYHRQLQHAGGDGYELLNLLGKTLDRGMVCDWAKDAQRAWSSSGRT</sequence>
<protein>
    <submittedName>
        <fullName evidence="2">DUF4192 family protein</fullName>
    </submittedName>
</protein>
<dbReference type="EMBL" id="CP122566">
    <property type="protein sequence ID" value="WGH93947.1"/>
    <property type="molecule type" value="Genomic_DNA"/>
</dbReference>
<accession>A0AAJ6AKZ3</accession>
<keyword evidence="3" id="KW-1185">Reference proteome</keyword>
<gene>
    <name evidence="2" type="ORF">QDX21_03885</name>
</gene>
<proteinExistence type="predicted"/>
<dbReference type="Proteomes" id="UP001224674">
    <property type="component" value="Chromosome"/>
</dbReference>
<evidence type="ECO:0000313" key="3">
    <source>
        <dbReference type="Proteomes" id="UP001224674"/>
    </source>
</evidence>
<dbReference type="AlphaFoldDB" id="A0AAJ6AKZ3"/>
<dbReference type="Pfam" id="PF13830">
    <property type="entry name" value="DUF4192"/>
    <property type="match status" value="1"/>
</dbReference>
<dbReference type="GeneID" id="83695118"/>
<dbReference type="InterPro" id="IPR025447">
    <property type="entry name" value="DUF4192"/>
</dbReference>
<name>A0AAJ6AKZ3_9MICC</name>
<organism evidence="2 3">
    <name type="scientific">Auritidibacter ignavus</name>
    <dbReference type="NCBI Taxonomy" id="678932"/>
    <lineage>
        <taxon>Bacteria</taxon>
        <taxon>Bacillati</taxon>
        <taxon>Actinomycetota</taxon>
        <taxon>Actinomycetes</taxon>
        <taxon>Micrococcales</taxon>
        <taxon>Micrococcaceae</taxon>
        <taxon>Auritidibacter</taxon>
    </lineage>
</organism>
<feature type="compositionally biased region" description="Polar residues" evidence="1">
    <location>
        <begin position="1"/>
        <end position="20"/>
    </location>
</feature>
<evidence type="ECO:0000256" key="1">
    <source>
        <dbReference type="SAM" id="MobiDB-lite"/>
    </source>
</evidence>
<dbReference type="RefSeq" id="WP_279673991.1">
    <property type="nucleotide sequence ID" value="NZ_CP122562.1"/>
</dbReference>